<comment type="caution">
    <text evidence="1">The sequence shown here is derived from an EMBL/GenBank/DDBJ whole genome shotgun (WGS) entry which is preliminary data.</text>
</comment>
<dbReference type="EMBL" id="VSRR010000255">
    <property type="protein sequence ID" value="MPC13063.1"/>
    <property type="molecule type" value="Genomic_DNA"/>
</dbReference>
<reference evidence="1 2" key="1">
    <citation type="submission" date="2019-05" db="EMBL/GenBank/DDBJ databases">
        <title>Another draft genome of Portunus trituberculatus and its Hox gene families provides insights of decapod evolution.</title>
        <authorList>
            <person name="Jeong J.-H."/>
            <person name="Song I."/>
            <person name="Kim S."/>
            <person name="Choi T."/>
            <person name="Kim D."/>
            <person name="Ryu S."/>
            <person name="Kim W."/>
        </authorList>
    </citation>
    <scope>NUCLEOTIDE SEQUENCE [LARGE SCALE GENOMIC DNA]</scope>
    <source>
        <tissue evidence="1">Muscle</tissue>
    </source>
</reference>
<organism evidence="1 2">
    <name type="scientific">Portunus trituberculatus</name>
    <name type="common">Swimming crab</name>
    <name type="synonym">Neptunus trituberculatus</name>
    <dbReference type="NCBI Taxonomy" id="210409"/>
    <lineage>
        <taxon>Eukaryota</taxon>
        <taxon>Metazoa</taxon>
        <taxon>Ecdysozoa</taxon>
        <taxon>Arthropoda</taxon>
        <taxon>Crustacea</taxon>
        <taxon>Multicrustacea</taxon>
        <taxon>Malacostraca</taxon>
        <taxon>Eumalacostraca</taxon>
        <taxon>Eucarida</taxon>
        <taxon>Decapoda</taxon>
        <taxon>Pleocyemata</taxon>
        <taxon>Brachyura</taxon>
        <taxon>Eubrachyura</taxon>
        <taxon>Portunoidea</taxon>
        <taxon>Portunidae</taxon>
        <taxon>Portuninae</taxon>
        <taxon>Portunus</taxon>
    </lineage>
</organism>
<dbReference type="Proteomes" id="UP000324222">
    <property type="component" value="Unassembled WGS sequence"/>
</dbReference>
<accession>A0A5B7D024</accession>
<proteinExistence type="predicted"/>
<name>A0A5B7D024_PORTR</name>
<evidence type="ECO:0000313" key="2">
    <source>
        <dbReference type="Proteomes" id="UP000324222"/>
    </source>
</evidence>
<gene>
    <name evidence="1" type="ORF">E2C01_005782</name>
</gene>
<protein>
    <submittedName>
        <fullName evidence="1">Uncharacterized protein</fullName>
    </submittedName>
</protein>
<sequence>MDEESGHTDRFIPECHKDWELEVQATIIDCNIVEHQQVVDTGWLTAAAAPCWPLLEFPI</sequence>
<keyword evidence="2" id="KW-1185">Reference proteome</keyword>
<evidence type="ECO:0000313" key="1">
    <source>
        <dbReference type="EMBL" id="MPC13063.1"/>
    </source>
</evidence>
<dbReference type="AlphaFoldDB" id="A0A5B7D024"/>